<reference evidence="2" key="2">
    <citation type="submission" date="2023-01" db="EMBL/GenBank/DDBJ databases">
        <authorList>
            <person name="Sun Q."/>
            <person name="Evtushenko L."/>
        </authorList>
    </citation>
    <scope>NUCLEOTIDE SEQUENCE</scope>
    <source>
        <strain evidence="2">VKM Ac-1020</strain>
    </source>
</reference>
<feature type="compositionally biased region" description="Basic and acidic residues" evidence="1">
    <location>
        <begin position="87"/>
        <end position="109"/>
    </location>
</feature>
<proteinExistence type="predicted"/>
<evidence type="ECO:0000256" key="1">
    <source>
        <dbReference type="SAM" id="MobiDB-lite"/>
    </source>
</evidence>
<name>A0A9W6H640_9MICO</name>
<accession>A0A9W6H640</accession>
<dbReference type="EMBL" id="BSEJ01000022">
    <property type="protein sequence ID" value="GLJ63018.1"/>
    <property type="molecule type" value="Genomic_DNA"/>
</dbReference>
<feature type="compositionally biased region" description="Low complexity" evidence="1">
    <location>
        <begin position="51"/>
        <end position="69"/>
    </location>
</feature>
<dbReference type="RefSeq" id="WP_271174698.1">
    <property type="nucleotide sequence ID" value="NZ_BSEJ01000022.1"/>
</dbReference>
<dbReference type="AlphaFoldDB" id="A0A9W6H640"/>
<gene>
    <name evidence="2" type="ORF">GCM10017576_31490</name>
</gene>
<keyword evidence="3" id="KW-1185">Reference proteome</keyword>
<reference evidence="2" key="1">
    <citation type="journal article" date="2014" name="Int. J. Syst. Evol. Microbiol.">
        <title>Complete genome sequence of Corynebacterium casei LMG S-19264T (=DSM 44701T), isolated from a smear-ripened cheese.</title>
        <authorList>
            <consortium name="US DOE Joint Genome Institute (JGI-PGF)"/>
            <person name="Walter F."/>
            <person name="Albersmeier A."/>
            <person name="Kalinowski J."/>
            <person name="Ruckert C."/>
        </authorList>
    </citation>
    <scope>NUCLEOTIDE SEQUENCE</scope>
    <source>
        <strain evidence="2">VKM Ac-1020</strain>
    </source>
</reference>
<sequence>MSPYRSRLSATVAGSVAGAATLLVAIGAALLAGAVANADPGDEGAPPSPTPTASATPTPTASATPVATEEPPRRDRPAPPATTRPAPEPDRDEHAEGRGRFGDRDLEKGPAEELVEEVLTPPDAEDAARPGDLEALLADVTAGAYRAELEAQWLELSANGWSYVGESQVVGLEILALDEEAEPATAQVKACIDASGLELVDADGERIGSEKDTHPRAAHLFDLVYEDGTWRVLSRSFPDDPAC</sequence>
<dbReference type="Proteomes" id="UP001142462">
    <property type="component" value="Unassembled WGS sequence"/>
</dbReference>
<evidence type="ECO:0000313" key="2">
    <source>
        <dbReference type="EMBL" id="GLJ63018.1"/>
    </source>
</evidence>
<organism evidence="2 3">
    <name type="scientific">Microbacterium barkeri</name>
    <dbReference type="NCBI Taxonomy" id="33917"/>
    <lineage>
        <taxon>Bacteria</taxon>
        <taxon>Bacillati</taxon>
        <taxon>Actinomycetota</taxon>
        <taxon>Actinomycetes</taxon>
        <taxon>Micrococcales</taxon>
        <taxon>Microbacteriaceae</taxon>
        <taxon>Microbacterium</taxon>
    </lineage>
</organism>
<comment type="caution">
    <text evidence="2">The sequence shown here is derived from an EMBL/GenBank/DDBJ whole genome shotgun (WGS) entry which is preliminary data.</text>
</comment>
<evidence type="ECO:0000313" key="3">
    <source>
        <dbReference type="Proteomes" id="UP001142462"/>
    </source>
</evidence>
<protein>
    <submittedName>
        <fullName evidence="2">Uncharacterized protein</fullName>
    </submittedName>
</protein>
<feature type="region of interest" description="Disordered" evidence="1">
    <location>
        <begin position="37"/>
        <end position="109"/>
    </location>
</feature>